<organism evidence="3 4">
    <name type="scientific">Pseudalkalibacillus berkeleyi</name>
    <dbReference type="NCBI Taxonomy" id="1069813"/>
    <lineage>
        <taxon>Bacteria</taxon>
        <taxon>Bacillati</taxon>
        <taxon>Bacillota</taxon>
        <taxon>Bacilli</taxon>
        <taxon>Bacillales</taxon>
        <taxon>Fictibacillaceae</taxon>
        <taxon>Pseudalkalibacillus</taxon>
    </lineage>
</organism>
<feature type="compositionally biased region" description="Basic and acidic residues" evidence="1">
    <location>
        <begin position="16"/>
        <end position="35"/>
    </location>
</feature>
<dbReference type="RefSeq" id="WP_236337175.1">
    <property type="nucleotide sequence ID" value="NZ_JAKIJS010000001.1"/>
</dbReference>
<evidence type="ECO:0000256" key="2">
    <source>
        <dbReference type="SAM" id="Phobius"/>
    </source>
</evidence>
<keyword evidence="3" id="KW-0240">DNA-directed RNA polymerase</keyword>
<reference evidence="3 4" key="1">
    <citation type="submission" date="2022-01" db="EMBL/GenBank/DDBJ databases">
        <title>Alkalihalobacillus sp. EGI L200015, a novel bacterium isolated from a salt lake sediment.</title>
        <authorList>
            <person name="Gao L."/>
            <person name="Fang B.-Z."/>
            <person name="Li W.-J."/>
        </authorList>
    </citation>
    <scope>NUCLEOTIDE SEQUENCE [LARGE SCALE GENOMIC DNA]</scope>
    <source>
        <strain evidence="3 4">KCTC 12718</strain>
    </source>
</reference>
<evidence type="ECO:0000256" key="1">
    <source>
        <dbReference type="SAM" id="MobiDB-lite"/>
    </source>
</evidence>
<feature type="region of interest" description="Disordered" evidence="1">
    <location>
        <begin position="1"/>
        <end position="35"/>
    </location>
</feature>
<dbReference type="GO" id="GO:0000428">
    <property type="term" value="C:DNA-directed RNA polymerase complex"/>
    <property type="evidence" value="ECO:0007669"/>
    <property type="project" value="UniProtKB-KW"/>
</dbReference>
<accession>A0ABS9H4I0</accession>
<feature type="compositionally biased region" description="Low complexity" evidence="1">
    <location>
        <begin position="1"/>
        <end position="12"/>
    </location>
</feature>
<comment type="caution">
    <text evidence="3">The sequence shown here is derived from an EMBL/GenBank/DDBJ whole genome shotgun (WGS) entry which is preliminary data.</text>
</comment>
<dbReference type="EMBL" id="JAKIJS010000001">
    <property type="protein sequence ID" value="MCF6138870.1"/>
    <property type="molecule type" value="Genomic_DNA"/>
</dbReference>
<evidence type="ECO:0000313" key="3">
    <source>
        <dbReference type="EMBL" id="MCF6138870.1"/>
    </source>
</evidence>
<protein>
    <submittedName>
        <fullName evidence="3">DNA-directed RNA polymerase subunit beta</fullName>
    </submittedName>
</protein>
<evidence type="ECO:0000313" key="4">
    <source>
        <dbReference type="Proteomes" id="UP001649381"/>
    </source>
</evidence>
<keyword evidence="2" id="KW-0812">Transmembrane</keyword>
<name>A0ABS9H4I0_9BACL</name>
<dbReference type="InterPro" id="IPR024596">
    <property type="entry name" value="RNApol_su_b/EpuA"/>
</dbReference>
<proteinExistence type="predicted"/>
<gene>
    <name evidence="3" type="ORF">L2716_14120</name>
</gene>
<keyword evidence="3" id="KW-0804">Transcription</keyword>
<sequence>MVQNNSGSNGQSTSREQYKASKKKADAPSREEMKNEESLKLRVRVIPIWLRLIIIVLIFILCLAAGLAIGFSVIGDGNVKDAFSKDTWQHIVDLVKKEN</sequence>
<dbReference type="Pfam" id="PF11772">
    <property type="entry name" value="EpuA"/>
    <property type="match status" value="1"/>
</dbReference>
<keyword evidence="2" id="KW-1133">Transmembrane helix</keyword>
<dbReference type="Proteomes" id="UP001649381">
    <property type="component" value="Unassembled WGS sequence"/>
</dbReference>
<keyword evidence="2" id="KW-0472">Membrane</keyword>
<keyword evidence="4" id="KW-1185">Reference proteome</keyword>
<feature type="transmembrane region" description="Helical" evidence="2">
    <location>
        <begin position="48"/>
        <end position="74"/>
    </location>
</feature>